<evidence type="ECO:0000313" key="2">
    <source>
        <dbReference type="EMBL" id="SUZ48450.1"/>
    </source>
</evidence>
<sequence>MYGGQAVIEGVMIRGRDHFGLAVRREDGSIELHHEPLSSFYNGRPRKWPLVRGVLTLLETMLLGIKALQLSANMAAMDRDPDAEEGIPAWVMATTLGVSLVFGVALFFITPLIIAWLLNPVLNSDLLSEIVEGVIRLAFLLGYITLIGMLKDVKRVFAYHGAEHMTVHALEAELPLSVENVRKFGTPHARCGTAFLLMVVVVSVVIFALLLGPPLEWRIASRILLLPVIAAVSYEFLRFSGGHQDSWYGKAIARPGLWLQKLTTRQPDDAQIEVAIHAMQTAIAADAGETVAKQIPASGMEQISSTEDLPGSAS</sequence>
<dbReference type="PANTHER" id="PTHR42867:SF1">
    <property type="entry name" value="MEMBRANE PROTEIN-RELATED"/>
    <property type="match status" value="1"/>
</dbReference>
<dbReference type="AlphaFoldDB" id="A0A381N1F9"/>
<dbReference type="Pfam" id="PF07136">
    <property type="entry name" value="DUF1385"/>
    <property type="match status" value="1"/>
</dbReference>
<name>A0A381N1F9_9ZZZZ</name>
<proteinExistence type="predicted"/>
<accession>A0A381N1F9</accession>
<gene>
    <name evidence="2" type="ORF">METZ01_LOCUS1304</name>
</gene>
<dbReference type="InterPro" id="IPR010787">
    <property type="entry name" value="DUF1385"/>
</dbReference>
<evidence type="ECO:0008006" key="3">
    <source>
        <dbReference type="Google" id="ProtNLM"/>
    </source>
</evidence>
<dbReference type="PANTHER" id="PTHR42867">
    <property type="entry name" value="MEMBRANE PROTEIN-RELATED"/>
    <property type="match status" value="1"/>
</dbReference>
<feature type="transmembrane region" description="Helical" evidence="1">
    <location>
        <begin position="192"/>
        <end position="213"/>
    </location>
</feature>
<protein>
    <recommendedName>
        <fullName evidence="3">DUF1385 domain-containing protein</fullName>
    </recommendedName>
</protein>
<keyword evidence="1" id="KW-1133">Transmembrane helix</keyword>
<keyword evidence="1" id="KW-0472">Membrane</keyword>
<reference evidence="2" key="1">
    <citation type="submission" date="2018-05" db="EMBL/GenBank/DDBJ databases">
        <authorList>
            <person name="Lanie J.A."/>
            <person name="Ng W.-L."/>
            <person name="Kazmierczak K.M."/>
            <person name="Andrzejewski T.M."/>
            <person name="Davidsen T.M."/>
            <person name="Wayne K.J."/>
            <person name="Tettelin H."/>
            <person name="Glass J.I."/>
            <person name="Rusch D."/>
            <person name="Podicherti R."/>
            <person name="Tsui H.-C.T."/>
            <person name="Winkler M.E."/>
        </authorList>
    </citation>
    <scope>NUCLEOTIDE SEQUENCE</scope>
</reference>
<evidence type="ECO:0000256" key="1">
    <source>
        <dbReference type="SAM" id="Phobius"/>
    </source>
</evidence>
<organism evidence="2">
    <name type="scientific">marine metagenome</name>
    <dbReference type="NCBI Taxonomy" id="408172"/>
    <lineage>
        <taxon>unclassified sequences</taxon>
        <taxon>metagenomes</taxon>
        <taxon>ecological metagenomes</taxon>
    </lineage>
</organism>
<feature type="transmembrane region" description="Helical" evidence="1">
    <location>
        <begin position="89"/>
        <end position="118"/>
    </location>
</feature>
<keyword evidence="1" id="KW-0812">Transmembrane</keyword>
<dbReference type="EMBL" id="UINC01000068">
    <property type="protein sequence ID" value="SUZ48450.1"/>
    <property type="molecule type" value="Genomic_DNA"/>
</dbReference>
<feature type="transmembrane region" description="Helical" evidence="1">
    <location>
        <begin position="130"/>
        <end position="150"/>
    </location>
</feature>